<accession>A0A2D3I791</accession>
<dbReference type="Proteomes" id="UP000267516">
    <property type="component" value="Segment"/>
</dbReference>
<name>A0A2D3I791_9VIRU</name>
<proteinExistence type="predicted"/>
<evidence type="ECO:0000313" key="2">
    <source>
        <dbReference type="EMBL" id="ATU84249.1"/>
    </source>
</evidence>
<dbReference type="EMBL" id="MF768985">
    <property type="protein sequence ID" value="ATU84249.1"/>
    <property type="molecule type" value="Genomic_DNA"/>
</dbReference>
<organism evidence="2">
    <name type="scientific">White spot syndrome virus</name>
    <dbReference type="NCBI Taxonomy" id="342409"/>
    <lineage>
        <taxon>Viruses</taxon>
        <taxon>Viruses incertae sedis</taxon>
        <taxon>Naldaviricetes</taxon>
        <taxon>Nimaviridae</taxon>
        <taxon>Whispovirus</taxon>
    </lineage>
</organism>
<feature type="region of interest" description="Disordered" evidence="1">
    <location>
        <begin position="35"/>
        <end position="59"/>
    </location>
</feature>
<sequence length="59" mass="6415">MALTSLITMLVVKRVFWQKLTSAFTTFAPTQAAGDEVWAPSGDRGPDITLSKRSAAAFR</sequence>
<evidence type="ECO:0000256" key="1">
    <source>
        <dbReference type="SAM" id="MobiDB-lite"/>
    </source>
</evidence>
<protein>
    <submittedName>
        <fullName evidence="2">ORF1195</fullName>
    </submittedName>
</protein>
<reference evidence="2" key="1">
    <citation type="journal article" date="2018" name="Aquaculture">
        <title>Complete genome sequence of a white spot syndrome virus associated with a disease incursion in Australia.</title>
        <authorList>
            <person name="Oakey J."/>
            <person name="Smith C.S."/>
        </authorList>
    </citation>
    <scope>NUCLEOTIDE SEQUENCE [LARGE SCALE GENOMIC DNA]</scope>
    <source>
        <strain evidence="2">WSSV-AU</strain>
    </source>
</reference>